<evidence type="ECO:0000313" key="2">
    <source>
        <dbReference type="EMBL" id="MPC93577.1"/>
    </source>
</evidence>
<dbReference type="EMBL" id="VSRR010095340">
    <property type="protein sequence ID" value="MPC93577.1"/>
    <property type="molecule type" value="Genomic_DNA"/>
</dbReference>
<keyword evidence="3" id="KW-1185">Reference proteome</keyword>
<evidence type="ECO:0000313" key="3">
    <source>
        <dbReference type="Proteomes" id="UP000324222"/>
    </source>
</evidence>
<feature type="compositionally biased region" description="Basic residues" evidence="1">
    <location>
        <begin position="71"/>
        <end position="87"/>
    </location>
</feature>
<gene>
    <name evidence="2" type="ORF">E2C01_088711</name>
</gene>
<accession>A0A5B7JK52</accession>
<evidence type="ECO:0000256" key="1">
    <source>
        <dbReference type="SAM" id="MobiDB-lite"/>
    </source>
</evidence>
<name>A0A5B7JK52_PORTR</name>
<organism evidence="2 3">
    <name type="scientific">Portunus trituberculatus</name>
    <name type="common">Swimming crab</name>
    <name type="synonym">Neptunus trituberculatus</name>
    <dbReference type="NCBI Taxonomy" id="210409"/>
    <lineage>
        <taxon>Eukaryota</taxon>
        <taxon>Metazoa</taxon>
        <taxon>Ecdysozoa</taxon>
        <taxon>Arthropoda</taxon>
        <taxon>Crustacea</taxon>
        <taxon>Multicrustacea</taxon>
        <taxon>Malacostraca</taxon>
        <taxon>Eumalacostraca</taxon>
        <taxon>Eucarida</taxon>
        <taxon>Decapoda</taxon>
        <taxon>Pleocyemata</taxon>
        <taxon>Brachyura</taxon>
        <taxon>Eubrachyura</taxon>
        <taxon>Portunoidea</taxon>
        <taxon>Portunidae</taxon>
        <taxon>Portuninae</taxon>
        <taxon>Portunus</taxon>
    </lineage>
</organism>
<dbReference type="AlphaFoldDB" id="A0A5B7JK52"/>
<reference evidence="2 3" key="1">
    <citation type="submission" date="2019-05" db="EMBL/GenBank/DDBJ databases">
        <title>Another draft genome of Portunus trituberculatus and its Hox gene families provides insights of decapod evolution.</title>
        <authorList>
            <person name="Jeong J.-H."/>
            <person name="Song I."/>
            <person name="Kim S."/>
            <person name="Choi T."/>
            <person name="Kim D."/>
            <person name="Ryu S."/>
            <person name="Kim W."/>
        </authorList>
    </citation>
    <scope>NUCLEOTIDE SEQUENCE [LARGE SCALE GENOMIC DNA]</scope>
    <source>
        <tissue evidence="2">Muscle</tissue>
    </source>
</reference>
<sequence>MYDRESKPQVKNNAIQGGYPSLRLTDELRWMLTHRQEHSSSSQGSHTPRTLSDSFAASPSPRPLHQPATHTAHKNAQPRHKHTKNES</sequence>
<proteinExistence type="predicted"/>
<feature type="region of interest" description="Disordered" evidence="1">
    <location>
        <begin position="1"/>
        <end position="21"/>
    </location>
</feature>
<feature type="region of interest" description="Disordered" evidence="1">
    <location>
        <begin position="33"/>
        <end position="87"/>
    </location>
</feature>
<dbReference type="Proteomes" id="UP000324222">
    <property type="component" value="Unassembled WGS sequence"/>
</dbReference>
<comment type="caution">
    <text evidence="2">The sequence shown here is derived from an EMBL/GenBank/DDBJ whole genome shotgun (WGS) entry which is preliminary data.</text>
</comment>
<feature type="compositionally biased region" description="Polar residues" evidence="1">
    <location>
        <begin position="39"/>
        <end position="57"/>
    </location>
</feature>
<protein>
    <submittedName>
        <fullName evidence="2">Uncharacterized protein</fullName>
    </submittedName>
</protein>